<dbReference type="InterPro" id="IPR055411">
    <property type="entry name" value="LRR_FXL15/At3g58940/PEG3-like"/>
</dbReference>
<feature type="region of interest" description="Disordered" evidence="1">
    <location>
        <begin position="365"/>
        <end position="393"/>
    </location>
</feature>
<dbReference type="AlphaFoldDB" id="A0A0E0AQU2"/>
<dbReference type="eggNOG" id="ENOG502RYTW">
    <property type="taxonomic scope" value="Eukaryota"/>
</dbReference>
<dbReference type="InterPro" id="IPR032675">
    <property type="entry name" value="LRR_dom_sf"/>
</dbReference>
<evidence type="ECO:0000313" key="3">
    <source>
        <dbReference type="EnsemblPlants" id="OGLUM08G02990.2"/>
    </source>
</evidence>
<dbReference type="Pfam" id="PF00646">
    <property type="entry name" value="F-box"/>
    <property type="match status" value="2"/>
</dbReference>
<dbReference type="Pfam" id="PF07723">
    <property type="entry name" value="LRR_2"/>
    <property type="match status" value="1"/>
</dbReference>
<reference evidence="3" key="2">
    <citation type="submission" date="2018-05" db="EMBL/GenBank/DDBJ databases">
        <title>OgluRS3 (Oryza glumaepatula Reference Sequence Version 3).</title>
        <authorList>
            <person name="Zhang J."/>
            <person name="Kudrna D."/>
            <person name="Lee S."/>
            <person name="Talag J."/>
            <person name="Welchert J."/>
            <person name="Wing R.A."/>
        </authorList>
    </citation>
    <scope>NUCLEOTIDE SEQUENCE [LARGE SCALE GENOMIC DNA]</scope>
</reference>
<dbReference type="Gramene" id="OGLUM08G02990.2">
    <property type="protein sequence ID" value="OGLUM08G02990.2"/>
    <property type="gene ID" value="OGLUM08G02990"/>
</dbReference>
<dbReference type="InterPro" id="IPR053781">
    <property type="entry name" value="F-box_AtFBL13-like"/>
</dbReference>
<evidence type="ECO:0000313" key="4">
    <source>
        <dbReference type="Proteomes" id="UP000026961"/>
    </source>
</evidence>
<dbReference type="EnsemblPlants" id="OGLUM08G02990.2">
    <property type="protein sequence ID" value="OGLUM08G02990.2"/>
    <property type="gene ID" value="OGLUM08G02990"/>
</dbReference>
<dbReference type="SUPFAM" id="SSF52047">
    <property type="entry name" value="RNI-like"/>
    <property type="match status" value="1"/>
</dbReference>
<organism evidence="3">
    <name type="scientific">Oryza glumipatula</name>
    <dbReference type="NCBI Taxonomy" id="40148"/>
    <lineage>
        <taxon>Eukaryota</taxon>
        <taxon>Viridiplantae</taxon>
        <taxon>Streptophyta</taxon>
        <taxon>Embryophyta</taxon>
        <taxon>Tracheophyta</taxon>
        <taxon>Spermatophyta</taxon>
        <taxon>Magnoliopsida</taxon>
        <taxon>Liliopsida</taxon>
        <taxon>Poales</taxon>
        <taxon>Poaceae</taxon>
        <taxon>BOP clade</taxon>
        <taxon>Oryzoideae</taxon>
        <taxon>Oryzeae</taxon>
        <taxon>Oryzinae</taxon>
        <taxon>Oryza</taxon>
    </lineage>
</organism>
<dbReference type="PANTHER" id="PTHR34223:SF14">
    <property type="entry name" value="OS08G0149100 PROTEIN"/>
    <property type="match status" value="1"/>
</dbReference>
<dbReference type="SUPFAM" id="SSF81383">
    <property type="entry name" value="F-box domain"/>
    <property type="match status" value="2"/>
</dbReference>
<dbReference type="InterPro" id="IPR053197">
    <property type="entry name" value="F-box_SCFL_complex_component"/>
</dbReference>
<name>A0A0E0AQU2_9ORYZ</name>
<protein>
    <recommendedName>
        <fullName evidence="2">F-box domain-containing protein</fullName>
    </recommendedName>
</protein>
<proteinExistence type="predicted"/>
<dbReference type="SMART" id="SM00256">
    <property type="entry name" value="FBOX"/>
    <property type="match status" value="2"/>
</dbReference>
<accession>A0A0E0AQU2</accession>
<dbReference type="Gene3D" id="3.80.10.10">
    <property type="entry name" value="Ribonuclease Inhibitor"/>
    <property type="match status" value="2"/>
</dbReference>
<feature type="region of interest" description="Disordered" evidence="1">
    <location>
        <begin position="611"/>
        <end position="651"/>
    </location>
</feature>
<sequence length="1063" mass="119751">MSNKRMRPTVLEASTYDFISSLPDESLQHILCFMTTREAIQTCVLSTRWHHIWKSVQCLEIKASEFTSKMGFVNFMDNLVLRRGCVPLDSLRMYTLYQHGSVSLNHHNANMWVGYALRRNVHELHICEHYSEYFDLDHSSFISSHLKILRLRNVTISDLFIEKLFSGCPALQDLVMIDCCVYATRFSSTSLKNLTFISHSPDNGDSVHDDYKDLVTDTPSLVSLHLECLPFLAPCLVNVSSVAKAYIRLDDMSFPCFDTKYNILSGLSNVTKLKLLNEEYDDEDEDEDDSFRSRQNEIEGLAWEQWMSYPQEETPDMSFSCERLKKVKIICVQDDKRVPAIVNAILANANSLPEIVIKPCAAPPRGGRVPGWSSPERRRGRRKRPPERTPPDDAFQLMQNEVLKRDLWRCRTFNNLKKLSVSDWCVDGELHTLIHLLRCSPILEKLTLHLGVIGGLAWEQWMSYPQSEMPDMSFICERLKKVKIICANDDKRVPPIVNAILVNANSLPEIAGDVRPTIVDVVGLLTDMRAPSSCGTHLSVAHARVPHHNSVTGATAASAWVPGHLDLAGVARRRAEVVGSGSGARSSGHLGAACGRAVVCRFGLLAGRRTPVRGAEEASPSDGCRTPVKNGGQREQGHSPPPRERDMSQSSRRMSVCDRISALPDELLHHVMTFLTAKEAVQTCVLSRRTWASVGYLNVDSCNFITVKHFKKFVDNLLLQRSCALLDMFCIHTSYDISDDSLDYSDIHPWVRHALRCNVKTLGILNYCDGKLLSVDGYPVPFTSLHLKNVYLCKFSIDNRFVEKLFSGCPELLHLELRHCAIKATMFCSATLKILTITAADRTQDDTEGFQHLVINMPNLICLHVEEIANRNLRLLDISSVESASVYLNRFSFGHSDVDCTILSALSNAARLHLMSSSIYEDVVQKVLLRDLPRCGIFSNLTSLALGEWFFSDGCYPLLYLLRRSPNIEKLSLHLVKHGAYAYDHHTNSANATADLDPTCEGTGTAVNCEKLRKIKIICPQGDRRVHIICWMVDMMVDYVPRSCHSFIHIPNLIILGHIYVDY</sequence>
<dbReference type="CDD" id="cd22160">
    <property type="entry name" value="F-box_AtFBL13-like"/>
    <property type="match status" value="1"/>
</dbReference>
<feature type="domain" description="F-box" evidence="2">
    <location>
        <begin position="22"/>
        <end position="62"/>
    </location>
</feature>
<dbReference type="HOGENOM" id="CLU_003068_8_0_1"/>
<keyword evidence="4" id="KW-1185">Reference proteome</keyword>
<reference evidence="3" key="1">
    <citation type="submission" date="2015-04" db="UniProtKB">
        <authorList>
            <consortium name="EnsemblPlants"/>
        </authorList>
    </citation>
    <scope>IDENTIFICATION</scope>
</reference>
<dbReference type="Pfam" id="PF24758">
    <property type="entry name" value="LRR_At5g56370"/>
    <property type="match status" value="1"/>
</dbReference>
<evidence type="ECO:0000259" key="2">
    <source>
        <dbReference type="SMART" id="SM00256"/>
    </source>
</evidence>
<dbReference type="PANTHER" id="PTHR34223">
    <property type="entry name" value="OS11G0201299 PROTEIN"/>
    <property type="match status" value="1"/>
</dbReference>
<dbReference type="Proteomes" id="UP000026961">
    <property type="component" value="Chromosome 8"/>
</dbReference>
<dbReference type="InterPro" id="IPR036047">
    <property type="entry name" value="F-box-like_dom_sf"/>
</dbReference>
<dbReference type="InterPro" id="IPR001810">
    <property type="entry name" value="F-box_dom"/>
</dbReference>
<dbReference type="SUPFAM" id="SSF52058">
    <property type="entry name" value="L domain-like"/>
    <property type="match status" value="1"/>
</dbReference>
<dbReference type="STRING" id="40148.A0A0E0AQU2"/>
<evidence type="ECO:0000256" key="1">
    <source>
        <dbReference type="SAM" id="MobiDB-lite"/>
    </source>
</evidence>
<feature type="domain" description="F-box" evidence="2">
    <location>
        <begin position="663"/>
        <end position="705"/>
    </location>
</feature>
<dbReference type="InterPro" id="IPR013101">
    <property type="entry name" value="LRR_PRU1-like"/>
</dbReference>
<dbReference type="Gene3D" id="1.20.1280.50">
    <property type="match status" value="1"/>
</dbReference>
<feature type="compositionally biased region" description="Basic and acidic residues" evidence="1">
    <location>
        <begin position="635"/>
        <end position="647"/>
    </location>
</feature>